<dbReference type="VEuPathDB" id="FungiDB:MPH_08323"/>
<dbReference type="InParanoid" id="K2RWB4"/>
<name>K2RWB4_MACPH</name>
<dbReference type="OrthoDB" id="10253736at2759"/>
<gene>
    <name evidence="1" type="ORF">MPH_08323</name>
</gene>
<organism evidence="1 2">
    <name type="scientific">Macrophomina phaseolina (strain MS6)</name>
    <name type="common">Charcoal rot fungus</name>
    <dbReference type="NCBI Taxonomy" id="1126212"/>
    <lineage>
        <taxon>Eukaryota</taxon>
        <taxon>Fungi</taxon>
        <taxon>Dikarya</taxon>
        <taxon>Ascomycota</taxon>
        <taxon>Pezizomycotina</taxon>
        <taxon>Dothideomycetes</taxon>
        <taxon>Dothideomycetes incertae sedis</taxon>
        <taxon>Botryosphaeriales</taxon>
        <taxon>Botryosphaeriaceae</taxon>
        <taxon>Macrophomina</taxon>
    </lineage>
</organism>
<protein>
    <recommendedName>
        <fullName evidence="3">Short-chain dehydrogenase/reductase SDR</fullName>
    </recommendedName>
</protein>
<evidence type="ECO:0000313" key="2">
    <source>
        <dbReference type="Proteomes" id="UP000007129"/>
    </source>
</evidence>
<accession>K2RWB4</accession>
<evidence type="ECO:0000313" key="1">
    <source>
        <dbReference type="EMBL" id="EKG14474.1"/>
    </source>
</evidence>
<dbReference type="HOGENOM" id="CLU_1627403_0_0_1"/>
<comment type="caution">
    <text evidence="1">The sequence shown here is derived from an EMBL/GenBank/DDBJ whole genome shotgun (WGS) entry which is preliminary data.</text>
</comment>
<dbReference type="Gene3D" id="3.40.50.720">
    <property type="entry name" value="NAD(P)-binding Rossmann-like Domain"/>
    <property type="match status" value="1"/>
</dbReference>
<dbReference type="InterPro" id="IPR036291">
    <property type="entry name" value="NAD(P)-bd_dom_sf"/>
</dbReference>
<dbReference type="EMBL" id="AHHD01000347">
    <property type="protein sequence ID" value="EKG14474.1"/>
    <property type="molecule type" value="Genomic_DNA"/>
</dbReference>
<reference evidence="1 2" key="1">
    <citation type="journal article" date="2012" name="BMC Genomics">
        <title>Tools to kill: Genome of one of the most destructive plant pathogenic fungi Macrophomina phaseolina.</title>
        <authorList>
            <person name="Islam M.S."/>
            <person name="Haque M.S."/>
            <person name="Islam M.M."/>
            <person name="Emdad E.M."/>
            <person name="Halim A."/>
            <person name="Hossen Q.M.M."/>
            <person name="Hossain M.Z."/>
            <person name="Ahmed B."/>
            <person name="Rahim S."/>
            <person name="Rahman M.S."/>
            <person name="Alam M.M."/>
            <person name="Hou S."/>
            <person name="Wan X."/>
            <person name="Saito J.A."/>
            <person name="Alam M."/>
        </authorList>
    </citation>
    <scope>NUCLEOTIDE SEQUENCE [LARGE SCALE GENOMIC DNA]</scope>
    <source>
        <strain evidence="1 2">MS6</strain>
    </source>
</reference>
<dbReference type="AlphaFoldDB" id="K2RWB4"/>
<proteinExistence type="predicted"/>
<dbReference type="SUPFAM" id="SSF51735">
    <property type="entry name" value="NAD(P)-binding Rossmann-fold domains"/>
    <property type="match status" value="1"/>
</dbReference>
<evidence type="ECO:0008006" key="3">
    <source>
        <dbReference type="Google" id="ProtNLM"/>
    </source>
</evidence>
<dbReference type="STRING" id="1126212.K2RWB4"/>
<dbReference type="Proteomes" id="UP000007129">
    <property type="component" value="Unassembled WGS sequence"/>
</dbReference>
<sequence length="163" mass="18091">MKPELFGSMSLTMTQKAIAASLCFFGIGVVSRLSSWLSHWSLNNFVRDTSWNWPKELVIVTGGSSGIGAEIVSRLRAQKIKTIVLDVVAPDVSVTGEFLSMLLDEEELTSRRIGCGILPSCGPYVYFSHQDGRTTHQGRSWVPVCAHQQCGDSLIQKHPRRKR</sequence>